<dbReference type="Gene3D" id="3.50.50.60">
    <property type="entry name" value="FAD/NAD(P)-binding domain"/>
    <property type="match status" value="3"/>
</dbReference>
<dbReference type="AlphaFoldDB" id="A0A813NL57"/>
<reference evidence="7" key="1">
    <citation type="submission" date="2021-02" db="EMBL/GenBank/DDBJ databases">
        <authorList>
            <person name="Nowell W R."/>
        </authorList>
    </citation>
    <scope>NUCLEOTIDE SEQUENCE</scope>
    <source>
        <strain evidence="7">Ploen Becks lab</strain>
    </source>
</reference>
<proteinExistence type="inferred from homology"/>
<keyword evidence="5" id="KW-0274">FAD</keyword>
<dbReference type="PANTHER" id="PTHR43429">
    <property type="entry name" value="PYRIDINE NUCLEOTIDE-DISULFIDE OXIDOREDUCTASE DOMAIN-CONTAINING"/>
    <property type="match status" value="1"/>
</dbReference>
<sequence length="486" mass="54883">MSEVYDFIVVGGGISGISCAQKLSSIAEKTYKILVLSASPLVKSITNFKPVTKFLHTFDVKENDASIFSQTHQNLTILSKFVSDLDSENHVVKCIDGSEYKYKKLCICSGGHPKLIDSNNPYVLGIRDTETVHNFQSRLKNARQIVIVGNGGIATELVHKIQNCNIIWTIRDSSISHTFFDSHSAKFFEQSLNEQNSPLIENNLSKKAKYTISKIELNGSEDKKPVTGSALGPDWSLNLLIKGANKESRKVLVEYKTEVRSIMLKEHLVEKNPDLIEKFGDWPVYVELTDQKFYGCDFIVSATGVKPSVDVFIKNNKFDLGEDGGLKVNERMETNIKDVYAAGDACTASWDISPHWFQMRLWSQAFQMGDYAARSMFYSLNNLTISLDFCFEMFAHITSFFNYKIVLLGNYDAKGLDNNYELLIRCTEGVEYVKIVIYNGKVQGALFIGETDLEETFENLILNQIDVSQYGEDLINPDIDIEDYFD</sequence>
<evidence type="ECO:0000256" key="5">
    <source>
        <dbReference type="ARBA" id="ARBA00022827"/>
    </source>
</evidence>
<dbReference type="Pfam" id="PF07992">
    <property type="entry name" value="Pyr_redox_2"/>
    <property type="match status" value="2"/>
</dbReference>
<comment type="similarity">
    <text evidence="2">Belongs to the class-I pyridine nucleotide-disulfide oxidoreductase family. PYROXD1 subfamily.</text>
</comment>
<evidence type="ECO:0000313" key="8">
    <source>
        <dbReference type="Proteomes" id="UP000663879"/>
    </source>
</evidence>
<keyword evidence="8" id="KW-1185">Reference proteome</keyword>
<dbReference type="Gene3D" id="3.30.390.30">
    <property type="match status" value="1"/>
</dbReference>
<dbReference type="InterPro" id="IPR036188">
    <property type="entry name" value="FAD/NAD-bd_sf"/>
</dbReference>
<dbReference type="InterPro" id="IPR016156">
    <property type="entry name" value="FAD/NAD-linked_Rdtase_dimer_sf"/>
</dbReference>
<dbReference type="EMBL" id="CAJNOC010000261">
    <property type="protein sequence ID" value="CAF0735244.1"/>
    <property type="molecule type" value="Genomic_DNA"/>
</dbReference>
<evidence type="ECO:0000256" key="2">
    <source>
        <dbReference type="ARBA" id="ARBA00008147"/>
    </source>
</evidence>
<comment type="caution">
    <text evidence="7">The sequence shown here is derived from an EMBL/GenBank/DDBJ whole genome shotgun (WGS) entry which is preliminary data.</text>
</comment>
<accession>A0A813NL57</accession>
<dbReference type="SUPFAM" id="SSF51905">
    <property type="entry name" value="FAD/NAD(P)-binding domain"/>
    <property type="match status" value="1"/>
</dbReference>
<dbReference type="OrthoDB" id="202203at2759"/>
<evidence type="ECO:0000259" key="6">
    <source>
        <dbReference type="Pfam" id="PF07992"/>
    </source>
</evidence>
<dbReference type="PANTHER" id="PTHR43429:SF2">
    <property type="entry name" value="PYRIDINE NUCLEOTIDE-DISULFIDE OXIDOREDUCTASE DOMAIN-CONTAINING PROTEIN 1"/>
    <property type="match status" value="1"/>
</dbReference>
<dbReference type="InterPro" id="IPR023753">
    <property type="entry name" value="FAD/NAD-binding_dom"/>
</dbReference>
<comment type="cofactor">
    <cofactor evidence="1">
        <name>FAD</name>
        <dbReference type="ChEBI" id="CHEBI:57692"/>
    </cofactor>
</comment>
<dbReference type="PRINTS" id="PR00368">
    <property type="entry name" value="FADPNR"/>
</dbReference>
<dbReference type="PRINTS" id="PR00411">
    <property type="entry name" value="PNDRDTASEI"/>
</dbReference>
<organism evidence="7 8">
    <name type="scientific">Brachionus calyciflorus</name>
    <dbReference type="NCBI Taxonomy" id="104777"/>
    <lineage>
        <taxon>Eukaryota</taxon>
        <taxon>Metazoa</taxon>
        <taxon>Spiralia</taxon>
        <taxon>Gnathifera</taxon>
        <taxon>Rotifera</taxon>
        <taxon>Eurotatoria</taxon>
        <taxon>Monogononta</taxon>
        <taxon>Pseudotrocha</taxon>
        <taxon>Ploima</taxon>
        <taxon>Brachionidae</taxon>
        <taxon>Brachionus</taxon>
    </lineage>
</organism>
<evidence type="ECO:0000256" key="4">
    <source>
        <dbReference type="ARBA" id="ARBA00022630"/>
    </source>
</evidence>
<feature type="domain" description="FAD/NAD(P)-binding" evidence="6">
    <location>
        <begin position="284"/>
        <end position="369"/>
    </location>
</feature>
<dbReference type="InterPro" id="IPR050260">
    <property type="entry name" value="FAD-bd_OxRdtase"/>
</dbReference>
<evidence type="ECO:0000313" key="7">
    <source>
        <dbReference type="EMBL" id="CAF0735244.1"/>
    </source>
</evidence>
<feature type="domain" description="FAD/NAD(P)-binding" evidence="6">
    <location>
        <begin position="5"/>
        <end position="195"/>
    </location>
</feature>
<dbReference type="Proteomes" id="UP000663879">
    <property type="component" value="Unassembled WGS sequence"/>
</dbReference>
<protein>
    <recommendedName>
        <fullName evidence="3">Pyridine nucleotide-disulfide oxidoreductase domain-containing protein 1</fullName>
    </recommendedName>
</protein>
<name>A0A813NL57_9BILA</name>
<gene>
    <name evidence="7" type="ORF">OXX778_LOCUS3089</name>
</gene>
<evidence type="ECO:0000256" key="3">
    <source>
        <dbReference type="ARBA" id="ARBA00018240"/>
    </source>
</evidence>
<evidence type="ECO:0000256" key="1">
    <source>
        <dbReference type="ARBA" id="ARBA00001974"/>
    </source>
</evidence>
<keyword evidence="4" id="KW-0285">Flavoprotein</keyword>
<dbReference type="GO" id="GO:0016491">
    <property type="term" value="F:oxidoreductase activity"/>
    <property type="evidence" value="ECO:0007669"/>
    <property type="project" value="InterPro"/>
</dbReference>